<keyword evidence="3 14" id="KW-0919">Taste</keyword>
<dbReference type="OrthoDB" id="8876749at2759"/>
<comment type="function">
    <text evidence="12">Receptor that may play a role in the perception of bitterness and is gustducin-linked. May play a role in sensing the chemical composition of the gastrointestinal content. The activity of this receptor may stimulate alpha gustducin, mediate PLC-beta-2 activation and lead to the gating of TRPM5.</text>
</comment>
<dbReference type="PANTHER" id="PTHR11394">
    <property type="entry name" value="TASTE RECEPTOR TYPE 2"/>
    <property type="match status" value="1"/>
</dbReference>
<comment type="similarity">
    <text evidence="2 13">Belongs to the G-protein coupled receptor T2R family.</text>
</comment>
<dbReference type="AlphaFoldDB" id="A0A9B0TJ12"/>
<keyword evidence="8 14" id="KW-0472">Membrane</keyword>
<evidence type="ECO:0000256" key="12">
    <source>
        <dbReference type="ARBA" id="ARBA00024847"/>
    </source>
</evidence>
<dbReference type="Pfam" id="PF05296">
    <property type="entry name" value="TAS2R"/>
    <property type="match status" value="1"/>
</dbReference>
<accession>A0A9B0TJ12</accession>
<protein>
    <recommendedName>
        <fullName evidence="14">Taste receptor type 2</fullName>
    </recommendedName>
</protein>
<evidence type="ECO:0000256" key="5">
    <source>
        <dbReference type="ARBA" id="ARBA00022692"/>
    </source>
</evidence>
<evidence type="ECO:0000256" key="6">
    <source>
        <dbReference type="ARBA" id="ARBA00022989"/>
    </source>
</evidence>
<proteinExistence type="inferred from homology"/>
<organism evidence="16 17">
    <name type="scientific">Chrysochloris asiatica</name>
    <name type="common">Cape golden mole</name>
    <dbReference type="NCBI Taxonomy" id="185453"/>
    <lineage>
        <taxon>Eukaryota</taxon>
        <taxon>Metazoa</taxon>
        <taxon>Chordata</taxon>
        <taxon>Craniata</taxon>
        <taxon>Vertebrata</taxon>
        <taxon>Euteleostomi</taxon>
        <taxon>Mammalia</taxon>
        <taxon>Eutheria</taxon>
        <taxon>Afrotheria</taxon>
        <taxon>Chrysochloridae</taxon>
        <taxon>Chrysochlorinae</taxon>
        <taxon>Chrysochloris</taxon>
    </lineage>
</organism>
<keyword evidence="10" id="KW-0325">Glycoprotein</keyword>
<dbReference type="FunFam" id="1.20.1070.10:FF:000055">
    <property type="entry name" value="Taste receptor type 2"/>
    <property type="match status" value="1"/>
</dbReference>
<comment type="subcellular location">
    <subcellularLocation>
        <location evidence="1 14">Membrane</location>
        <topology evidence="1 14">Multi-pass membrane protein</topology>
    </subcellularLocation>
</comment>
<feature type="transmembrane region" description="Helical" evidence="15">
    <location>
        <begin position="125"/>
        <end position="144"/>
    </location>
</feature>
<reference evidence="17" key="1">
    <citation type="submission" date="2025-08" db="UniProtKB">
        <authorList>
            <consortium name="RefSeq"/>
        </authorList>
    </citation>
    <scope>IDENTIFICATION</scope>
    <source>
        <tissue evidence="17">Spleen</tissue>
    </source>
</reference>
<dbReference type="PANTHER" id="PTHR11394:SF8">
    <property type="entry name" value="TASTE RECEPTOR TYPE 2 MEMBER 5"/>
    <property type="match status" value="1"/>
</dbReference>
<dbReference type="SUPFAM" id="SSF81321">
    <property type="entry name" value="Family A G protein-coupled receptor-like"/>
    <property type="match status" value="1"/>
</dbReference>
<evidence type="ECO:0000256" key="3">
    <source>
        <dbReference type="ARBA" id="ARBA00022480"/>
    </source>
</evidence>
<evidence type="ECO:0000256" key="8">
    <source>
        <dbReference type="ARBA" id="ARBA00023136"/>
    </source>
</evidence>
<gene>
    <name evidence="17" type="primary">LOC102838195</name>
</gene>
<feature type="transmembrane region" description="Helical" evidence="15">
    <location>
        <begin position="178"/>
        <end position="199"/>
    </location>
</feature>
<keyword evidence="9 14" id="KW-0675">Receptor</keyword>
<dbReference type="GeneID" id="102838195"/>
<evidence type="ECO:0000256" key="2">
    <source>
        <dbReference type="ARBA" id="ARBA00007376"/>
    </source>
</evidence>
<keyword evidence="5 14" id="KW-0812">Transmembrane</keyword>
<dbReference type="GO" id="GO:0033038">
    <property type="term" value="F:bitter taste receptor activity"/>
    <property type="evidence" value="ECO:0007669"/>
    <property type="project" value="InterPro"/>
</dbReference>
<keyword evidence="16" id="KW-1185">Reference proteome</keyword>
<feature type="transmembrane region" description="Helical" evidence="15">
    <location>
        <begin position="82"/>
        <end position="105"/>
    </location>
</feature>
<evidence type="ECO:0000256" key="9">
    <source>
        <dbReference type="ARBA" id="ARBA00023170"/>
    </source>
</evidence>
<feature type="transmembrane region" description="Helical" evidence="15">
    <location>
        <begin position="6"/>
        <end position="30"/>
    </location>
</feature>
<keyword evidence="4 14" id="KW-0716">Sensory transduction</keyword>
<evidence type="ECO:0000256" key="11">
    <source>
        <dbReference type="ARBA" id="ARBA00023224"/>
    </source>
</evidence>
<evidence type="ECO:0000256" key="15">
    <source>
        <dbReference type="SAM" id="Phobius"/>
    </source>
</evidence>
<feature type="transmembrane region" description="Helical" evidence="15">
    <location>
        <begin position="254"/>
        <end position="275"/>
    </location>
</feature>
<evidence type="ECO:0000256" key="4">
    <source>
        <dbReference type="ARBA" id="ARBA00022606"/>
    </source>
</evidence>
<dbReference type="Proteomes" id="UP000504623">
    <property type="component" value="Unplaced"/>
</dbReference>
<keyword evidence="7 14" id="KW-0297">G-protein coupled receptor</keyword>
<sequence length="299" mass="34014">MLTLAQCLLMLVAVAEFFVGLAGNGALVIWSLGEWARRARQWPYSCILLGLATSRFLLQWLIMLDLCLFPLYQSSRWPYGLSFVWVLVSQVNLWFTTFLSVFYCLKITTFEHPAYLWLKQRTYHLNFWCFLGSFIMGLVFLAHVSQNPYSASLGNSSIAAPLLSQHYFYILRLNSGSWLPFLVFLLYCGMLMASLYRHYQKMQVFMAGRRDAQAQAHITALKSLGCFLVLHIVYVLASPFSISAKYPSLDLTSVFFSETLMAASPSLHSAILVLGNPRVKQLCQRVLWKLVGACRSRGP</sequence>
<name>A0A9B0TJ12_CHRAS</name>
<evidence type="ECO:0000313" key="16">
    <source>
        <dbReference type="Proteomes" id="UP000504623"/>
    </source>
</evidence>
<dbReference type="InterPro" id="IPR007960">
    <property type="entry name" value="TAS2R"/>
</dbReference>
<feature type="transmembrane region" description="Helical" evidence="15">
    <location>
        <begin position="220"/>
        <end position="242"/>
    </location>
</feature>
<dbReference type="CTD" id="54429"/>
<keyword evidence="11 14" id="KW-0807">Transducer</keyword>
<keyword evidence="6 15" id="KW-1133">Transmembrane helix</keyword>
<evidence type="ECO:0000256" key="13">
    <source>
        <dbReference type="RuleBase" id="RU004423"/>
    </source>
</evidence>
<evidence type="ECO:0000256" key="1">
    <source>
        <dbReference type="ARBA" id="ARBA00004141"/>
    </source>
</evidence>
<evidence type="ECO:0000313" key="17">
    <source>
        <dbReference type="RefSeq" id="XP_006861319.1"/>
    </source>
</evidence>
<dbReference type="CDD" id="cd13950">
    <property type="entry name" value="7tm_TAS2R"/>
    <property type="match status" value="1"/>
</dbReference>
<evidence type="ECO:0000256" key="10">
    <source>
        <dbReference type="ARBA" id="ARBA00023180"/>
    </source>
</evidence>
<dbReference type="Gene3D" id="1.20.1070.10">
    <property type="entry name" value="Rhodopsin 7-helix transmembrane proteins"/>
    <property type="match status" value="1"/>
</dbReference>
<feature type="transmembrane region" description="Helical" evidence="15">
    <location>
        <begin position="42"/>
        <end position="62"/>
    </location>
</feature>
<dbReference type="GO" id="GO:0004930">
    <property type="term" value="F:G protein-coupled receptor activity"/>
    <property type="evidence" value="ECO:0007669"/>
    <property type="project" value="UniProtKB-KW"/>
</dbReference>
<dbReference type="GO" id="GO:0016020">
    <property type="term" value="C:membrane"/>
    <property type="evidence" value="ECO:0007669"/>
    <property type="project" value="UniProtKB-SubCell"/>
</dbReference>
<dbReference type="RefSeq" id="XP_006861319.1">
    <property type="nucleotide sequence ID" value="XM_006861257.1"/>
</dbReference>
<evidence type="ECO:0000256" key="14">
    <source>
        <dbReference type="RuleBase" id="RU004424"/>
    </source>
</evidence>
<evidence type="ECO:0000256" key="7">
    <source>
        <dbReference type="ARBA" id="ARBA00023040"/>
    </source>
</evidence>